<sequence>MKTMKKSNQLILVATLTLCMLLTLFVPSTNVNAASKRTKALTAYRNFMEKRTSYYDQFALIYYNNDSTPDLFYNNYIDTAVYTYKKGKLVCLYKNSASGVYSSYYPKKRMLIGSYAHMGQSTETYYRSSGACLSKSQGLGIRKSIYNKISGYSYKSISKSTFNKTLKKYVGSKKKKKIKNYRNTAANRNKVLK</sequence>
<comment type="caution">
    <text evidence="2">The sequence shown here is derived from an EMBL/GenBank/DDBJ whole genome shotgun (WGS) entry which is preliminary data.</text>
</comment>
<dbReference type="EMBL" id="VULP01000036">
    <property type="protein sequence ID" value="MSU83244.1"/>
    <property type="molecule type" value="Genomic_DNA"/>
</dbReference>
<dbReference type="RefSeq" id="WP_154581472.1">
    <property type="nucleotide sequence ID" value="NZ_VULP01000036.1"/>
</dbReference>
<name>A0A6N7YIH1_9FIRM</name>
<evidence type="ECO:0000256" key="1">
    <source>
        <dbReference type="SAM" id="SignalP"/>
    </source>
</evidence>
<keyword evidence="1" id="KW-0732">Signal</keyword>
<accession>A0A6N7YIH1</accession>
<feature type="chain" id="PRO_5026824105" evidence="1">
    <location>
        <begin position="34"/>
        <end position="193"/>
    </location>
</feature>
<gene>
    <name evidence="2" type="ORF">FYJ25_13150</name>
</gene>
<organism evidence="2 3">
    <name type="scientific">Anaerobutyricum soehngenii</name>
    <dbReference type="NCBI Taxonomy" id="105843"/>
    <lineage>
        <taxon>Bacteria</taxon>
        <taxon>Bacillati</taxon>
        <taxon>Bacillota</taxon>
        <taxon>Clostridia</taxon>
        <taxon>Lachnospirales</taxon>
        <taxon>Lachnospiraceae</taxon>
        <taxon>Anaerobutyricum</taxon>
    </lineage>
</organism>
<protein>
    <submittedName>
        <fullName evidence="2">Uncharacterized protein</fullName>
    </submittedName>
</protein>
<dbReference type="AlphaFoldDB" id="A0A6N7YIH1"/>
<evidence type="ECO:0000313" key="2">
    <source>
        <dbReference type="EMBL" id="MSU83244.1"/>
    </source>
</evidence>
<proteinExistence type="predicted"/>
<reference evidence="2 3" key="1">
    <citation type="submission" date="2019-08" db="EMBL/GenBank/DDBJ databases">
        <title>In-depth cultivation of the pig gut microbiome towards novel bacterial diversity and tailored functional studies.</title>
        <authorList>
            <person name="Wylensek D."/>
            <person name="Hitch T.C.A."/>
            <person name="Clavel T."/>
        </authorList>
    </citation>
    <scope>NUCLEOTIDE SEQUENCE [LARGE SCALE GENOMIC DNA]</scope>
    <source>
        <strain evidence="2 3">BSM-383-APC-4H</strain>
    </source>
</reference>
<dbReference type="Proteomes" id="UP000433359">
    <property type="component" value="Unassembled WGS sequence"/>
</dbReference>
<feature type="signal peptide" evidence="1">
    <location>
        <begin position="1"/>
        <end position="33"/>
    </location>
</feature>
<evidence type="ECO:0000313" key="3">
    <source>
        <dbReference type="Proteomes" id="UP000433359"/>
    </source>
</evidence>